<dbReference type="RefSeq" id="WP_306831910.1">
    <property type="nucleotide sequence ID" value="NZ_JAUSRA010000001.1"/>
</dbReference>
<name>A0ABT9MX42_9ACTN</name>
<sequence>MLEFLMSTQAWFSDTYTEILLSHEHFARVNPVLPEPVRLDDIKRALRVLPAVAEVDYEKNKTVLLHLIRRWASEVREVVGPSTLRAEVSEPALHENITGLYPSRAYYHTHRGGRPTIDLYIDLAQVSLTMVSVNLATGITMDGVLQKFRDMITQRDRPVQICVSLPDPEVEHTFQTLGPALDTSPDELRRRVESSINQLSEFRQGIRHDLRGYLSIRVHRNVPSASAILIDHRTPEGRIQIETKPYKLRMQDSFGLEVRHGSPFFERLVNSYQELVNDGRQIGSD</sequence>
<evidence type="ECO:0000313" key="2">
    <source>
        <dbReference type="Proteomes" id="UP001240984"/>
    </source>
</evidence>
<organism evidence="1 2">
    <name type="scientific">Catenuloplanes nepalensis</name>
    <dbReference type="NCBI Taxonomy" id="587533"/>
    <lineage>
        <taxon>Bacteria</taxon>
        <taxon>Bacillati</taxon>
        <taxon>Actinomycetota</taxon>
        <taxon>Actinomycetes</taxon>
        <taxon>Micromonosporales</taxon>
        <taxon>Micromonosporaceae</taxon>
        <taxon>Catenuloplanes</taxon>
    </lineage>
</organism>
<reference evidence="1 2" key="1">
    <citation type="submission" date="2023-07" db="EMBL/GenBank/DDBJ databases">
        <title>Sequencing the genomes of 1000 actinobacteria strains.</title>
        <authorList>
            <person name="Klenk H.-P."/>
        </authorList>
    </citation>
    <scope>NUCLEOTIDE SEQUENCE [LARGE SCALE GENOMIC DNA]</scope>
    <source>
        <strain evidence="1 2">DSM 44710</strain>
    </source>
</reference>
<dbReference type="EMBL" id="JAUSRA010000001">
    <property type="protein sequence ID" value="MDP9795813.1"/>
    <property type="molecule type" value="Genomic_DNA"/>
</dbReference>
<proteinExistence type="predicted"/>
<accession>A0ABT9MX42</accession>
<keyword evidence="2" id="KW-1185">Reference proteome</keyword>
<gene>
    <name evidence="1" type="ORF">J2S43_004325</name>
</gene>
<evidence type="ECO:0000313" key="1">
    <source>
        <dbReference type="EMBL" id="MDP9795813.1"/>
    </source>
</evidence>
<dbReference type="Proteomes" id="UP001240984">
    <property type="component" value="Unassembled WGS sequence"/>
</dbReference>
<protein>
    <submittedName>
        <fullName evidence="1">Uncharacterized protein</fullName>
    </submittedName>
</protein>
<comment type="caution">
    <text evidence="1">The sequence shown here is derived from an EMBL/GenBank/DDBJ whole genome shotgun (WGS) entry which is preliminary data.</text>
</comment>